<dbReference type="FunFam" id="3.10.150.10:FF:000001">
    <property type="entry name" value="Beta sliding clamp"/>
    <property type="match status" value="1"/>
</dbReference>
<keyword evidence="9" id="KW-0238">DNA-binding</keyword>
<evidence type="ECO:0000256" key="10">
    <source>
        <dbReference type="PIRNR" id="PIRNR000804"/>
    </source>
</evidence>
<dbReference type="GO" id="GO:0008408">
    <property type="term" value="F:3'-5' exonuclease activity"/>
    <property type="evidence" value="ECO:0007669"/>
    <property type="project" value="InterPro"/>
</dbReference>
<evidence type="ECO:0000256" key="6">
    <source>
        <dbReference type="ARBA" id="ARBA00022695"/>
    </source>
</evidence>
<dbReference type="InterPro" id="IPR022635">
    <property type="entry name" value="DNA_polIII_beta_C"/>
</dbReference>
<evidence type="ECO:0000313" key="15">
    <source>
        <dbReference type="Proteomes" id="UP000199496"/>
    </source>
</evidence>
<evidence type="ECO:0000256" key="4">
    <source>
        <dbReference type="ARBA" id="ARBA00022490"/>
    </source>
</evidence>
<dbReference type="NCBIfam" id="TIGR00663">
    <property type="entry name" value="dnan"/>
    <property type="match status" value="1"/>
</dbReference>
<dbReference type="CDD" id="cd00140">
    <property type="entry name" value="beta_clamp"/>
    <property type="match status" value="1"/>
</dbReference>
<dbReference type="Pfam" id="PF00712">
    <property type="entry name" value="DNA_pol3_beta"/>
    <property type="match status" value="1"/>
</dbReference>
<evidence type="ECO:0000256" key="5">
    <source>
        <dbReference type="ARBA" id="ARBA00022679"/>
    </source>
</evidence>
<dbReference type="Pfam" id="PF02768">
    <property type="entry name" value="DNA_pol3_beta_3"/>
    <property type="match status" value="1"/>
</dbReference>
<dbReference type="GO" id="GO:0003677">
    <property type="term" value="F:DNA binding"/>
    <property type="evidence" value="ECO:0007669"/>
    <property type="project" value="UniProtKB-UniRule"/>
</dbReference>
<evidence type="ECO:0000256" key="1">
    <source>
        <dbReference type="ARBA" id="ARBA00004496"/>
    </source>
</evidence>
<dbReference type="RefSeq" id="WP_090208282.1">
    <property type="nucleotide sequence ID" value="NZ_FOFO01000023.1"/>
</dbReference>
<dbReference type="GO" id="GO:0042802">
    <property type="term" value="F:identical protein binding"/>
    <property type="evidence" value="ECO:0007669"/>
    <property type="project" value="UniProtKB-ARBA"/>
</dbReference>
<organism evidence="14 15">
    <name type="scientific">Ectothiorhodospira magna</name>
    <dbReference type="NCBI Taxonomy" id="867345"/>
    <lineage>
        <taxon>Bacteria</taxon>
        <taxon>Pseudomonadati</taxon>
        <taxon>Pseudomonadota</taxon>
        <taxon>Gammaproteobacteria</taxon>
        <taxon>Chromatiales</taxon>
        <taxon>Ectothiorhodospiraceae</taxon>
        <taxon>Ectothiorhodospira</taxon>
    </lineage>
</organism>
<evidence type="ECO:0000259" key="11">
    <source>
        <dbReference type="Pfam" id="PF00712"/>
    </source>
</evidence>
<name>A0A1H9EXI4_9GAMM</name>
<reference evidence="14 15" key="1">
    <citation type="submission" date="2016-10" db="EMBL/GenBank/DDBJ databases">
        <authorList>
            <person name="de Groot N.N."/>
        </authorList>
    </citation>
    <scope>NUCLEOTIDE SEQUENCE [LARGE SCALE GENOMIC DNA]</scope>
    <source>
        <strain evidence="14 15">B7-7</strain>
    </source>
</reference>
<comment type="subcellular location">
    <subcellularLocation>
        <location evidence="1 10">Cytoplasm</location>
    </subcellularLocation>
</comment>
<comment type="subunit">
    <text evidence="10">Forms a ring-shaped head-to-tail homodimer around DNA.</text>
</comment>
<dbReference type="InterPro" id="IPR022634">
    <property type="entry name" value="DNA_polIII_beta_N"/>
</dbReference>
<dbReference type="Pfam" id="PF02767">
    <property type="entry name" value="DNA_pol3_beta_2"/>
    <property type="match status" value="1"/>
</dbReference>
<dbReference type="Gene3D" id="3.10.150.10">
    <property type="entry name" value="DNA Polymerase III, subunit A, domain 2"/>
    <property type="match status" value="1"/>
</dbReference>
<dbReference type="GO" id="GO:0005737">
    <property type="term" value="C:cytoplasm"/>
    <property type="evidence" value="ECO:0007669"/>
    <property type="project" value="UniProtKB-SubCell"/>
</dbReference>
<protein>
    <recommendedName>
        <fullName evidence="3 10">Beta sliding clamp</fullName>
    </recommendedName>
</protein>
<dbReference type="SUPFAM" id="SSF55979">
    <property type="entry name" value="DNA clamp"/>
    <property type="match status" value="3"/>
</dbReference>
<dbReference type="Gene3D" id="3.70.10.10">
    <property type="match status" value="1"/>
</dbReference>
<keyword evidence="8 10" id="KW-0239">DNA-directed DNA polymerase</keyword>
<dbReference type="InterPro" id="IPR046938">
    <property type="entry name" value="DNA_clamp_sf"/>
</dbReference>
<evidence type="ECO:0000256" key="9">
    <source>
        <dbReference type="ARBA" id="ARBA00023125"/>
    </source>
</evidence>
<evidence type="ECO:0000256" key="3">
    <source>
        <dbReference type="ARBA" id="ARBA00021035"/>
    </source>
</evidence>
<dbReference type="STRING" id="867345.SAMN05421693_12335"/>
<feature type="domain" description="DNA polymerase III beta sliding clamp central" evidence="12">
    <location>
        <begin position="129"/>
        <end position="243"/>
    </location>
</feature>
<comment type="function">
    <text evidence="10">Confers DNA tethering and processivity to DNA polymerases and other proteins. Acts as a clamp, forming a ring around DNA (a reaction catalyzed by the clamp-loading complex) which diffuses in an ATP-independent manner freely and bidirectionally along dsDNA. Initially characterized for its ability to contact the catalytic subunit of DNA polymerase III (Pol III), a complex, multichain enzyme responsible for most of the replicative synthesis in bacteria; Pol III exhibits 3'-5' exonuclease proofreading activity. The beta chain is required for initiation of replication as well as for processivity of DNA replication.</text>
</comment>
<keyword evidence="6 10" id="KW-0548">Nucleotidyltransferase</keyword>
<dbReference type="PANTHER" id="PTHR30478">
    <property type="entry name" value="DNA POLYMERASE III SUBUNIT BETA"/>
    <property type="match status" value="1"/>
</dbReference>
<dbReference type="InterPro" id="IPR022637">
    <property type="entry name" value="DNA_polIII_beta_cen"/>
</dbReference>
<feature type="domain" description="DNA polymerase III beta sliding clamp C-terminal" evidence="13">
    <location>
        <begin position="245"/>
        <end position="365"/>
    </location>
</feature>
<keyword evidence="4 10" id="KW-0963">Cytoplasm</keyword>
<keyword evidence="15" id="KW-1185">Reference proteome</keyword>
<dbReference type="InterPro" id="IPR001001">
    <property type="entry name" value="DNA_polIII_beta"/>
</dbReference>
<evidence type="ECO:0000313" key="14">
    <source>
        <dbReference type="EMBL" id="SEQ30420.1"/>
    </source>
</evidence>
<evidence type="ECO:0000256" key="8">
    <source>
        <dbReference type="ARBA" id="ARBA00022932"/>
    </source>
</evidence>
<dbReference type="AlphaFoldDB" id="A0A1H9EXI4"/>
<dbReference type="PANTHER" id="PTHR30478:SF0">
    <property type="entry name" value="BETA SLIDING CLAMP"/>
    <property type="match status" value="1"/>
</dbReference>
<keyword evidence="7 10" id="KW-0235">DNA replication</keyword>
<evidence type="ECO:0000259" key="13">
    <source>
        <dbReference type="Pfam" id="PF02768"/>
    </source>
</evidence>
<dbReference type="PIRSF" id="PIRSF000804">
    <property type="entry name" value="DNA_pol_III_b"/>
    <property type="match status" value="1"/>
</dbReference>
<comment type="similarity">
    <text evidence="2 10">Belongs to the beta sliding clamp family.</text>
</comment>
<dbReference type="GO" id="GO:0009360">
    <property type="term" value="C:DNA polymerase III complex"/>
    <property type="evidence" value="ECO:0007669"/>
    <property type="project" value="InterPro"/>
</dbReference>
<dbReference type="OrthoDB" id="8421503at2"/>
<feature type="domain" description="DNA polymerase III beta sliding clamp N-terminal" evidence="11">
    <location>
        <begin position="1"/>
        <end position="119"/>
    </location>
</feature>
<dbReference type="GO" id="GO:0006271">
    <property type="term" value="P:DNA strand elongation involved in DNA replication"/>
    <property type="evidence" value="ECO:0007669"/>
    <property type="project" value="TreeGrafter"/>
</dbReference>
<sequence length="366" mass="41552">MKLNIQREVLLKPLQQVIGAVEKRHTMQILGNVLLRCDGTHLKMTATDLEVELVAEIEHTAEEAGDITLPARKLLDICRALPESAEIRIQVAGERAVISSGRSRFILTTLPVGDFPNLDEIQGLIEFSLTEKEFLTLIDRTAFAMANQDARYYLNGLMLEMEKGTVRMVATDGHRLSLCALESILDTEQVHQVIIPRKGVLELSRLLEYRDDPVRIQIAANHLRVRVAGLCFTTKLIDGRFPDYRRVIPREGEQVLQVDRELLRQALGRTAILSNEKYRGVRIELSTDNMKLQSHNPDQEEAEEEMEVEYRGHPLEIGFNVTYLMDVVTHLKGEHLQATFKDAGSSVLIRDMGFEDALYVIMPMRL</sequence>
<dbReference type="EMBL" id="FOFO01000023">
    <property type="protein sequence ID" value="SEQ30420.1"/>
    <property type="molecule type" value="Genomic_DNA"/>
</dbReference>
<dbReference type="Proteomes" id="UP000199496">
    <property type="component" value="Unassembled WGS sequence"/>
</dbReference>
<evidence type="ECO:0000256" key="7">
    <source>
        <dbReference type="ARBA" id="ARBA00022705"/>
    </source>
</evidence>
<dbReference type="GO" id="GO:0003887">
    <property type="term" value="F:DNA-directed DNA polymerase activity"/>
    <property type="evidence" value="ECO:0007669"/>
    <property type="project" value="UniProtKB-UniRule"/>
</dbReference>
<dbReference type="SMART" id="SM00480">
    <property type="entry name" value="POL3Bc"/>
    <property type="match status" value="1"/>
</dbReference>
<gene>
    <name evidence="14" type="ORF">SAMN05421693_12335</name>
</gene>
<accession>A0A1H9EXI4</accession>
<evidence type="ECO:0000256" key="2">
    <source>
        <dbReference type="ARBA" id="ARBA00010752"/>
    </source>
</evidence>
<keyword evidence="5 10" id="KW-0808">Transferase</keyword>
<evidence type="ECO:0000259" key="12">
    <source>
        <dbReference type="Pfam" id="PF02767"/>
    </source>
</evidence>
<proteinExistence type="inferred from homology"/>